<dbReference type="PRINTS" id="PR00080">
    <property type="entry name" value="SDRFAMILY"/>
</dbReference>
<evidence type="ECO:0000313" key="6">
    <source>
        <dbReference type="Proteomes" id="UP000053411"/>
    </source>
</evidence>
<dbReference type="PANTHER" id="PTHR43618">
    <property type="entry name" value="7-ALPHA-HYDROXYSTEROID DEHYDROGENASE"/>
    <property type="match status" value="1"/>
</dbReference>
<sequence length="254" mass="27406">MAVEDTSKIEAGHLFRVDGLVAVITGGGSGLGRIMARTLAVNGASRVFIIGRREGILKEAATDGPENTIIPIVGDVTSKESLQACVDQVKQHVDSVDVLVCNSGASGPFTPIMDSKQQVLPVLQLAENLWKPTQEAVTETYAVNLTGTQFTVAAFLPLLHEANLKRPQPPSRENFKPRPQIITTSSVAGFKRNAVANLSYGPSKAGVIHLTKSLATTLIPHDIRANIIAPGYYYSEMTHNMFKGCYYPIKTSFQ</sequence>
<evidence type="ECO:0000256" key="1">
    <source>
        <dbReference type="ARBA" id="ARBA00006484"/>
    </source>
</evidence>
<organism evidence="5 6">
    <name type="scientific">Fonsecaea multimorphosa CBS 102226</name>
    <dbReference type="NCBI Taxonomy" id="1442371"/>
    <lineage>
        <taxon>Eukaryota</taxon>
        <taxon>Fungi</taxon>
        <taxon>Dikarya</taxon>
        <taxon>Ascomycota</taxon>
        <taxon>Pezizomycotina</taxon>
        <taxon>Eurotiomycetes</taxon>
        <taxon>Chaetothyriomycetidae</taxon>
        <taxon>Chaetothyriales</taxon>
        <taxon>Herpotrichiellaceae</taxon>
        <taxon>Fonsecaea</taxon>
    </lineage>
</organism>
<evidence type="ECO:0000256" key="4">
    <source>
        <dbReference type="RuleBase" id="RU000363"/>
    </source>
</evidence>
<comment type="similarity">
    <text evidence="1 4">Belongs to the short-chain dehydrogenases/reductases (SDR) family.</text>
</comment>
<dbReference type="InterPro" id="IPR052178">
    <property type="entry name" value="Sec_Metab_Biosynth_SDR"/>
</dbReference>
<dbReference type="Proteomes" id="UP000053411">
    <property type="component" value="Unassembled WGS sequence"/>
</dbReference>
<reference evidence="5 6" key="1">
    <citation type="submission" date="2015-01" db="EMBL/GenBank/DDBJ databases">
        <title>The Genome Sequence of Fonsecaea multimorphosa CBS 102226.</title>
        <authorList>
            <consortium name="The Broad Institute Genomics Platform"/>
            <person name="Cuomo C."/>
            <person name="de Hoog S."/>
            <person name="Gorbushina A."/>
            <person name="Stielow B."/>
            <person name="Teixiera M."/>
            <person name="Abouelleil A."/>
            <person name="Chapman S.B."/>
            <person name="Priest M."/>
            <person name="Young S.K."/>
            <person name="Wortman J."/>
            <person name="Nusbaum C."/>
            <person name="Birren B."/>
        </authorList>
    </citation>
    <scope>NUCLEOTIDE SEQUENCE [LARGE SCALE GENOMIC DNA]</scope>
    <source>
        <strain evidence="5 6">CBS 102226</strain>
    </source>
</reference>
<evidence type="ECO:0000256" key="3">
    <source>
        <dbReference type="ARBA" id="ARBA00023002"/>
    </source>
</evidence>
<keyword evidence="2" id="KW-0521">NADP</keyword>
<dbReference type="Gene3D" id="3.40.50.720">
    <property type="entry name" value="NAD(P)-binding Rossmann-like Domain"/>
    <property type="match status" value="1"/>
</dbReference>
<dbReference type="GeneID" id="27708582"/>
<gene>
    <name evidence="5" type="ORF">Z520_02836</name>
</gene>
<proteinExistence type="inferred from homology"/>
<evidence type="ECO:0000313" key="5">
    <source>
        <dbReference type="EMBL" id="KIY01284.1"/>
    </source>
</evidence>
<keyword evidence="3" id="KW-0560">Oxidoreductase</keyword>
<dbReference type="PANTHER" id="PTHR43618:SF18">
    <property type="entry name" value="SHORT CHAIN DEHYDROGENASE_REDUCTASE FAMILY (AFU_ORTHOLOGUE AFUA_5G12480)"/>
    <property type="match status" value="1"/>
</dbReference>
<dbReference type="InterPro" id="IPR002347">
    <property type="entry name" value="SDR_fam"/>
</dbReference>
<keyword evidence="6" id="KW-1185">Reference proteome</keyword>
<evidence type="ECO:0000256" key="2">
    <source>
        <dbReference type="ARBA" id="ARBA00022857"/>
    </source>
</evidence>
<dbReference type="InterPro" id="IPR036291">
    <property type="entry name" value="NAD(P)-bd_dom_sf"/>
</dbReference>
<dbReference type="CDD" id="cd05233">
    <property type="entry name" value="SDR_c"/>
    <property type="match status" value="1"/>
</dbReference>
<name>A0A0D2KWT6_9EURO</name>
<dbReference type="SUPFAM" id="SSF51735">
    <property type="entry name" value="NAD(P)-binding Rossmann-fold domains"/>
    <property type="match status" value="1"/>
</dbReference>
<protein>
    <submittedName>
        <fullName evidence="5">Uncharacterized protein</fullName>
    </submittedName>
</protein>
<dbReference type="STRING" id="1442371.A0A0D2KWT6"/>
<dbReference type="OrthoDB" id="2962696at2759"/>
<dbReference type="VEuPathDB" id="FungiDB:Z520_02836"/>
<dbReference type="RefSeq" id="XP_016635406.1">
    <property type="nucleotide sequence ID" value="XM_016773349.1"/>
</dbReference>
<dbReference type="Pfam" id="PF00106">
    <property type="entry name" value="adh_short"/>
    <property type="match status" value="1"/>
</dbReference>
<dbReference type="AlphaFoldDB" id="A0A0D2KWT6"/>
<dbReference type="GO" id="GO:0016491">
    <property type="term" value="F:oxidoreductase activity"/>
    <property type="evidence" value="ECO:0007669"/>
    <property type="project" value="UniProtKB-KW"/>
</dbReference>
<dbReference type="EMBL" id="KN848065">
    <property type="protein sequence ID" value="KIY01284.1"/>
    <property type="molecule type" value="Genomic_DNA"/>
</dbReference>
<dbReference type="PRINTS" id="PR00081">
    <property type="entry name" value="GDHRDH"/>
</dbReference>
<accession>A0A0D2KWT6</accession>